<dbReference type="AlphaFoldDB" id="A0A7W6GGW6"/>
<comment type="cofactor">
    <cofactor evidence="1 6 7">
        <name>pyridoxal 5'-phosphate</name>
        <dbReference type="ChEBI" id="CHEBI:597326"/>
    </cofactor>
</comment>
<dbReference type="SUPFAM" id="SSF53383">
    <property type="entry name" value="PLP-dependent transferases"/>
    <property type="match status" value="1"/>
</dbReference>
<feature type="region of interest" description="Disordered" evidence="8">
    <location>
        <begin position="1"/>
        <end position="28"/>
    </location>
</feature>
<dbReference type="Gene3D" id="3.90.1150.10">
    <property type="entry name" value="Aspartate Aminotransferase, domain 1"/>
    <property type="match status" value="1"/>
</dbReference>
<dbReference type="GO" id="GO:0006520">
    <property type="term" value="P:amino acid metabolic process"/>
    <property type="evidence" value="ECO:0007669"/>
    <property type="project" value="InterPro"/>
</dbReference>
<dbReference type="InterPro" id="IPR015422">
    <property type="entry name" value="PyrdxlP-dep_Trfase_small"/>
</dbReference>
<evidence type="ECO:0000256" key="4">
    <source>
        <dbReference type="ARBA" id="ARBA00022898"/>
    </source>
</evidence>
<evidence type="ECO:0000313" key="9">
    <source>
        <dbReference type="EMBL" id="MBB3973159.1"/>
    </source>
</evidence>
<dbReference type="Gene3D" id="3.40.640.10">
    <property type="entry name" value="Type I PLP-dependent aspartate aminotransferase-like (Major domain)"/>
    <property type="match status" value="1"/>
</dbReference>
<dbReference type="GO" id="GO:0016831">
    <property type="term" value="F:carboxy-lyase activity"/>
    <property type="evidence" value="ECO:0007669"/>
    <property type="project" value="UniProtKB-KW"/>
</dbReference>
<dbReference type="InterPro" id="IPR010977">
    <property type="entry name" value="Aromatic_deC"/>
</dbReference>
<dbReference type="PROSITE" id="PS00392">
    <property type="entry name" value="DDC_GAD_HDC_YDC"/>
    <property type="match status" value="1"/>
</dbReference>
<dbReference type="GO" id="GO:0019752">
    <property type="term" value="P:carboxylic acid metabolic process"/>
    <property type="evidence" value="ECO:0007669"/>
    <property type="project" value="InterPro"/>
</dbReference>
<evidence type="ECO:0000256" key="1">
    <source>
        <dbReference type="ARBA" id="ARBA00001933"/>
    </source>
</evidence>
<dbReference type="InterPro" id="IPR015421">
    <property type="entry name" value="PyrdxlP-dep_Trfase_major"/>
</dbReference>
<evidence type="ECO:0000256" key="7">
    <source>
        <dbReference type="RuleBase" id="RU000382"/>
    </source>
</evidence>
<evidence type="ECO:0000256" key="8">
    <source>
        <dbReference type="SAM" id="MobiDB-lite"/>
    </source>
</evidence>
<organism evidence="9 10">
    <name type="scientific">Hansschlegelia beijingensis</name>
    <dbReference type="NCBI Taxonomy" id="1133344"/>
    <lineage>
        <taxon>Bacteria</taxon>
        <taxon>Pseudomonadati</taxon>
        <taxon>Pseudomonadota</taxon>
        <taxon>Alphaproteobacteria</taxon>
        <taxon>Hyphomicrobiales</taxon>
        <taxon>Methylopilaceae</taxon>
        <taxon>Hansschlegelia</taxon>
    </lineage>
</organism>
<keyword evidence="4 6" id="KW-0663">Pyridoxal phosphate</keyword>
<keyword evidence="3" id="KW-0210">Decarboxylase</keyword>
<comment type="similarity">
    <text evidence="2 7">Belongs to the group II decarboxylase family.</text>
</comment>
<feature type="compositionally biased region" description="Low complexity" evidence="8">
    <location>
        <begin position="17"/>
        <end position="28"/>
    </location>
</feature>
<dbReference type="InterPro" id="IPR015424">
    <property type="entry name" value="PyrdxlP-dep_Trfase"/>
</dbReference>
<evidence type="ECO:0000313" key="10">
    <source>
        <dbReference type="Proteomes" id="UP000528964"/>
    </source>
</evidence>
<dbReference type="RefSeq" id="WP_210286093.1">
    <property type="nucleotide sequence ID" value="NZ_JACIDR010000002.1"/>
</dbReference>
<accession>A0A7W6GGW6</accession>
<dbReference type="Pfam" id="PF00282">
    <property type="entry name" value="Pyridoxal_deC"/>
    <property type="match status" value="1"/>
</dbReference>
<dbReference type="PANTHER" id="PTHR11999">
    <property type="entry name" value="GROUP II PYRIDOXAL-5-PHOSPHATE DECARBOXYLASE"/>
    <property type="match status" value="1"/>
</dbReference>
<evidence type="ECO:0000256" key="2">
    <source>
        <dbReference type="ARBA" id="ARBA00009533"/>
    </source>
</evidence>
<comment type="caution">
    <text evidence="9">The sequence shown here is derived from an EMBL/GenBank/DDBJ whole genome shotgun (WGS) entry which is preliminary data.</text>
</comment>
<protein>
    <submittedName>
        <fullName evidence="9">Glutamate/tyrosine decarboxylase-like PLP-dependent enzyme</fullName>
    </submittedName>
</protein>
<dbReference type="PANTHER" id="PTHR11999:SF70">
    <property type="entry name" value="MIP05841P"/>
    <property type="match status" value="1"/>
</dbReference>
<name>A0A7W6GGW6_9HYPH</name>
<sequence>MDQPRAAAEAAVEPDSEPAGAAASDDGAARQAAAIDALARAIEALGAPLSPAPAVRGAPPALRVPERGRPLAEAAAELAREVLPRAARSDHPRFFAFIPSPASAASRLGDALTAAFNPQAGAWRQAEGPAAIEAALIRWMANAAGFPESAGGLFMGGGSAANLTAVVAARDAKLHPEKRMDGTVYVSAETHSSVLRALAVAGFLPGQIRRVALDEAFRMDADDLARLVEADLAAGRRPFLVVATAGTTNVGAVDPLDRIAAVCARRGLWLHVDGAFGASALLSPARRALLKGVEFADSLSWDAHKWLFQTYGCGALIVRDQRRLEQAFRVETDYLRDGDLPGAAPNFWDLGLETSRPARALKLWLTLQTMGSEAAGAAVEHGFRLAEWAEDEIRRTPGWRLVTPASMAIVTFRMDDVACSAEQADALTLEAGRRLERSGFAFVGATRVEGRAALRICALHPDATEQDMRETVRRLAAEARASQRELAR</sequence>
<dbReference type="Proteomes" id="UP000528964">
    <property type="component" value="Unassembled WGS sequence"/>
</dbReference>
<proteinExistence type="inferred from homology"/>
<evidence type="ECO:0000256" key="5">
    <source>
        <dbReference type="ARBA" id="ARBA00023239"/>
    </source>
</evidence>
<gene>
    <name evidence="9" type="ORF">GGR24_001816</name>
</gene>
<dbReference type="EMBL" id="JACIDR010000002">
    <property type="protein sequence ID" value="MBB3973159.1"/>
    <property type="molecule type" value="Genomic_DNA"/>
</dbReference>
<evidence type="ECO:0000256" key="3">
    <source>
        <dbReference type="ARBA" id="ARBA00022793"/>
    </source>
</evidence>
<keyword evidence="10" id="KW-1185">Reference proteome</keyword>
<feature type="modified residue" description="N6-(pyridoxal phosphate)lysine" evidence="6">
    <location>
        <position position="305"/>
    </location>
</feature>
<keyword evidence="5 7" id="KW-0456">Lyase</keyword>
<dbReference type="InterPro" id="IPR021115">
    <property type="entry name" value="Pyridoxal-P_BS"/>
</dbReference>
<evidence type="ECO:0000256" key="6">
    <source>
        <dbReference type="PIRSR" id="PIRSR602129-50"/>
    </source>
</evidence>
<dbReference type="InterPro" id="IPR002129">
    <property type="entry name" value="PyrdxlP-dep_de-COase"/>
</dbReference>
<dbReference type="GO" id="GO:0030170">
    <property type="term" value="F:pyridoxal phosphate binding"/>
    <property type="evidence" value="ECO:0007669"/>
    <property type="project" value="InterPro"/>
</dbReference>
<reference evidence="9 10" key="1">
    <citation type="submission" date="2020-08" db="EMBL/GenBank/DDBJ databases">
        <title>Genomic Encyclopedia of Type Strains, Phase IV (KMG-IV): sequencing the most valuable type-strain genomes for metagenomic binning, comparative biology and taxonomic classification.</title>
        <authorList>
            <person name="Goeker M."/>
        </authorList>
    </citation>
    <scope>NUCLEOTIDE SEQUENCE [LARGE SCALE GENOMIC DNA]</scope>
    <source>
        <strain evidence="9 10">DSM 25481</strain>
    </source>
</reference>
<dbReference type="PRINTS" id="PR00800">
    <property type="entry name" value="YHDCRBOXLASE"/>
</dbReference>